<evidence type="ECO:0000256" key="5">
    <source>
        <dbReference type="ARBA" id="ARBA00022759"/>
    </source>
</evidence>
<dbReference type="InterPro" id="IPR054465">
    <property type="entry name" value="Integrase_p58-like_C"/>
</dbReference>
<feature type="domain" description="Integrase catalytic" evidence="12">
    <location>
        <begin position="2324"/>
        <end position="2483"/>
    </location>
</feature>
<dbReference type="Pfam" id="PF17921">
    <property type="entry name" value="Integrase_H2C2"/>
    <property type="match status" value="2"/>
</dbReference>
<dbReference type="Pfam" id="PF17917">
    <property type="entry name" value="RT_RNaseH"/>
    <property type="match status" value="2"/>
</dbReference>
<keyword evidence="8" id="KW-0862">Zinc</keyword>
<dbReference type="PROSITE" id="PS00141">
    <property type="entry name" value="ASP_PROTEASE"/>
    <property type="match status" value="1"/>
</dbReference>
<dbReference type="Pfam" id="PF00077">
    <property type="entry name" value="RVP"/>
    <property type="match status" value="1"/>
</dbReference>
<keyword evidence="14" id="KW-1185">Reference proteome</keyword>
<dbReference type="SUPFAM" id="SSF53098">
    <property type="entry name" value="Ribonuclease H-like"/>
    <property type="match status" value="2"/>
</dbReference>
<dbReference type="InterPro" id="IPR012337">
    <property type="entry name" value="RNaseH-like_sf"/>
</dbReference>
<keyword evidence="2" id="KW-0808">Transferase</keyword>
<evidence type="ECO:0000256" key="3">
    <source>
        <dbReference type="ARBA" id="ARBA00022695"/>
    </source>
</evidence>
<feature type="domain" description="CCHC-type" evidence="9">
    <location>
        <begin position="292"/>
        <end position="305"/>
    </location>
</feature>
<evidence type="ECO:0000259" key="11">
    <source>
        <dbReference type="PROSITE" id="PS50878"/>
    </source>
</evidence>
<dbReference type="Gene3D" id="3.30.420.10">
    <property type="entry name" value="Ribonuclease H-like superfamily/Ribonuclease H"/>
    <property type="match status" value="2"/>
</dbReference>
<keyword evidence="8" id="KW-0863">Zinc-finger</keyword>
<dbReference type="InterPro" id="IPR041588">
    <property type="entry name" value="Integrase_H2C2"/>
</dbReference>
<gene>
    <name evidence="13" type="ORF">LAZ67_7002149</name>
</gene>
<dbReference type="CDD" id="cd09274">
    <property type="entry name" value="RNase_HI_RT_Ty3"/>
    <property type="match status" value="2"/>
</dbReference>
<dbReference type="SUPFAM" id="SSF50630">
    <property type="entry name" value="Acid proteases"/>
    <property type="match status" value="1"/>
</dbReference>
<keyword evidence="7" id="KW-0695">RNA-directed DNA polymerase</keyword>
<sequence length="2631" mass="304382">MSEVEEKPRVQATTFTCLQHPRSPPNFSGKATEFAHIWLKDFNRVALYNGWDETMCLANVVFFLEGTAKCWFDNIEDDLTFWAIFKEKCSEMFGDKEDYSRKIESALKVRAQKPDESIEFYIQDVLNLCRQLNPNMSEEDRVGHLMKGVADDIYRILLTIEVVTTVDFTNHCRRNEKLNKKRISSVRFERIPSVATIKNEEAGYTLKDLIREIVKEELCLIPNEQANSIYSKSLEEKVLQRAEQSLSPIEKEPVVHSRKAFQNFRRDKQEMGEASKRRKTDQFRTEDNIPICFYCNRPGHVAKHCWERRRSHQEREPTNFRESLKVVMIKNTNITLKVANNRFVSPLGKCLLRVGINEFQRTAEFLVLPSCSHDVILGWDFLESSSVIIDCGQSEISFSEIPNENPSVARLYLASDDIIPPKSIKRVVARTPNVAGIKNCVIESSRKLLLEKELFIPSSYVTIWHGQANIWVTNFSKNQIPIPSGLCLAQFIKIQPQEICPILPPSHKIELLELLERFSELFNSITKSPSELITNHKITTGDARPLKRRPYRVSHSERKVIQEEVDRMMEIGVVQPSKGPWASPVVLVRKRDGSVRFCVDYRGLNKVTKKDVYPLPRVDDALDCFKGAKIYSTMDLKSGYWQISVDEADREKTAFITPDSLFEFKVMPWALQRPRHVRKDDGWSPEGPTVGNMSVLSGRCHNFSDHLARIEAVLNCFKKVELRLNPSKHFIRNYADIARPLNALLSKGIKFEWNTAQEGAFRKLKIALTSKPVLGHFDYDPPTELHTDASGYGIGAVLAQKQGSDEKVIAYASRTLLRAEQNYSTTERECLALIWAIGKFRPYLFGRHFRVVTDHHSLCWLTNLKDPAGRLARWALRLQEYDVSIVYKTGRMHQDADCISRNPLKHAEENFNDDIPTLFLLSDIGREQENDPYIAEIIRNISQPSLTKQDDKFKIVKGILYRKKYDLTGQPLLLVVPRHLRMEILSDLHDAPTAGHLGFAKTYDRVKRRFYSPGLYRSVKRYVGHCQDCQRRKGVPQLPTGYLKPIPPPDSPFQNVGIDLLGRIPIPQGKKKWIVVCTDYLSKYAVTQSLGSGESQEIAKFLLEEVILKHGAPREIVMDRGRNFQSKLLQELTNKCGIQKKTATAYHPQTNGLTERLNRTIADMGRDVTLYHVCLQYGQTRIDWLHAILPDSWKESRDDPRHYPPPPTNLGTRAEEARQIARHHIFKAQETNKTNYDARHTGKIYEPGDLVWIFIPIRRVGFSEKLLRRYFGPFRVTKKISDVTYEVEAVSEQGRRQKKRDTVHILRMKPYYDPSRQEDSSIVLNPNIDIPKYDGTEDPRPWIESLEEIGFLYHWAEYIISRYAAMNMIGSAKTWLDLHKISFTSWEHFKSRLIQDFGSDANKEELKMRLNRMQQWNEPAIRFAEDILVLCNKVDPQMEEENKINWVIGGLKKEYSFALYLNPPKNTNELLRLFKLSVAPDSFNQSKSTINGIRKLDPRYKININVDKIGLCEALIDTGADLSVVDLRTALFAGREINSLTKTCSGPDGKKLDMVGSIILDLKIDDTELSHEFVVMDAHLRTLILGRDFLKKMNAKIDCKRETIKYNLMSNHDVSNYDLKKIKSTTDTVIPKLSIKLIRASIEAEDGEYVIEENNRRTQTNGLRLARSLLTVTDKKTHIWITNPYPRPLKIMKDQTLAYGSLPAGVNFIENKEKQNENDEIQFQINKNLSFKEQERLKQILAKYTDLFSSRLGRTSLAKHQIHTEDAKPIKHKPYRVSAKERTIIKDQIDEMLEEGIIRQSSSPWSFPVILVKKRDGKYRFCVDYRKLNEVTVKDVYPIPRIDDVMDTLQGSKYFSAIDLKSGYWQVEIEERDKEKTAFTTAHGLYEFNVMPFGLCNAPATFERNMDNVLGNLRWQICLCYLDDVIIYSSDFPTHIKRLEAVLRCFSESNLKLNAKKCRFAFEELEILGHITNQEGIKPAEYNIKAVRDFPQPKKAKEVQSFLGMCSYYRKFIKDFSLIADPLTSLIRKNVQFIWTGKQEEAFQNLKKALMNPPILGHFDPNAATCIHTDASNIGLGATLIQNIGGEEKVISYLSRTLSKPEQNYSTTEKECLAVVWSISKLRPYLYGRHFKIVTDHHALCWLKNLKDPTGRLARWALKIQEYNFEIIHKSGKKHLDADGLSRGPLPENEWDEDYERLFLNQIIDEKDDFIENIKENLSGNKRSITQNFKEENGCLYKKNPNPEGREWLLVVPKKRRKEIMSEYHNHMLNGHLGVARTTYRLKNKYYWPSMLKDVSEFVKTCHLCQSRKGSNQLPSGLLQPIPPANYPFERIGIDFVGPLPSTKRRRKWIIVLTDYYTKYAETKAVPEATVKEVSTFLIEHIFLRHGAPRFLISDRGSQFTSNLMKEVMKMCKVKHCFTTSYHPQTNGLTERLNRTLINMISMYVNTDQKNWDEILPFITHAYNTTIQETTGYSPFFLLFGREPMSLLDDENIPTDCDMDDYDEYIENYLDKIARTRQVVIKNTEKTQERMKRNYDKKHNERIYEPGHLVAVWTPVRKIGKCEKLLRKYFGPYRILKKLSNVNYLIEPKDNPGQDPLIVHVSRLKPYFERIDEVTHEDVTTSGEGEVLHHD</sequence>
<keyword evidence="6" id="KW-0378">Hydrolase</keyword>
<evidence type="ECO:0000313" key="14">
    <source>
        <dbReference type="Proteomes" id="UP001235939"/>
    </source>
</evidence>
<dbReference type="InterPro" id="IPR043128">
    <property type="entry name" value="Rev_trsase/Diguanyl_cyclase"/>
</dbReference>
<dbReference type="InterPro" id="IPR001584">
    <property type="entry name" value="Integrase_cat-core"/>
</dbReference>
<evidence type="ECO:0000259" key="10">
    <source>
        <dbReference type="PROSITE" id="PS50175"/>
    </source>
</evidence>
<dbReference type="PANTHER" id="PTHR37984">
    <property type="entry name" value="PROTEIN CBG26694"/>
    <property type="match status" value="1"/>
</dbReference>
<evidence type="ECO:0000256" key="6">
    <source>
        <dbReference type="ARBA" id="ARBA00022801"/>
    </source>
</evidence>
<dbReference type="Proteomes" id="UP001235939">
    <property type="component" value="Chromosome 07"/>
</dbReference>
<dbReference type="InterPro" id="IPR043502">
    <property type="entry name" value="DNA/RNA_pol_sf"/>
</dbReference>
<dbReference type="Pfam" id="PF03732">
    <property type="entry name" value="Retrotrans_gag"/>
    <property type="match status" value="2"/>
</dbReference>
<evidence type="ECO:0000259" key="9">
    <source>
        <dbReference type="PROSITE" id="PS50158"/>
    </source>
</evidence>
<feature type="domain" description="Integrase catalytic" evidence="12">
    <location>
        <begin position="1048"/>
        <end position="1215"/>
    </location>
</feature>
<evidence type="ECO:0000256" key="4">
    <source>
        <dbReference type="ARBA" id="ARBA00022722"/>
    </source>
</evidence>
<accession>A0ABY6KMU7</accession>
<organism evidence="13 14">
    <name type="scientific">Cordylochernes scorpioides</name>
    <dbReference type="NCBI Taxonomy" id="51811"/>
    <lineage>
        <taxon>Eukaryota</taxon>
        <taxon>Metazoa</taxon>
        <taxon>Ecdysozoa</taxon>
        <taxon>Arthropoda</taxon>
        <taxon>Chelicerata</taxon>
        <taxon>Arachnida</taxon>
        <taxon>Pseudoscorpiones</taxon>
        <taxon>Cheliferoidea</taxon>
        <taxon>Chernetidae</taxon>
        <taxon>Cordylochernes</taxon>
    </lineage>
</organism>
<dbReference type="InterPro" id="IPR005162">
    <property type="entry name" value="Retrotrans_gag_dom"/>
</dbReference>
<dbReference type="Pfam" id="PF00078">
    <property type="entry name" value="RVT_1"/>
    <property type="match status" value="2"/>
</dbReference>
<name>A0ABY6KMU7_9ARAC</name>
<dbReference type="EC" id="2.7.7.49" evidence="1"/>
<dbReference type="InterPro" id="IPR036397">
    <property type="entry name" value="RNaseH_sf"/>
</dbReference>
<evidence type="ECO:0000256" key="7">
    <source>
        <dbReference type="ARBA" id="ARBA00022918"/>
    </source>
</evidence>
<dbReference type="EMBL" id="CP092869">
    <property type="protein sequence ID" value="UYV70195.1"/>
    <property type="molecule type" value="Genomic_DNA"/>
</dbReference>
<evidence type="ECO:0000256" key="8">
    <source>
        <dbReference type="PROSITE-ProRule" id="PRU00047"/>
    </source>
</evidence>
<dbReference type="SMART" id="SM00343">
    <property type="entry name" value="ZnF_C2HC"/>
    <property type="match status" value="1"/>
</dbReference>
<feature type="domain" description="Peptidase A2" evidence="10">
    <location>
        <begin position="1512"/>
        <end position="1589"/>
    </location>
</feature>
<dbReference type="Gene3D" id="3.10.10.10">
    <property type="entry name" value="HIV Type 1 Reverse Transcriptase, subunit A, domain 1"/>
    <property type="match status" value="2"/>
</dbReference>
<dbReference type="InterPro" id="IPR050951">
    <property type="entry name" value="Retrovirus_Pol_polyprotein"/>
</dbReference>
<dbReference type="CDD" id="cd00303">
    <property type="entry name" value="retropepsin_like"/>
    <property type="match status" value="2"/>
</dbReference>
<evidence type="ECO:0000313" key="13">
    <source>
        <dbReference type="EMBL" id="UYV70195.1"/>
    </source>
</evidence>
<keyword evidence="3" id="KW-0548">Nucleotidyltransferase</keyword>
<keyword evidence="8" id="KW-0479">Metal-binding</keyword>
<keyword evidence="4" id="KW-0540">Nuclease</keyword>
<dbReference type="CDD" id="cd01647">
    <property type="entry name" value="RT_LTR"/>
    <property type="match status" value="2"/>
</dbReference>
<dbReference type="SUPFAM" id="SSF56672">
    <property type="entry name" value="DNA/RNA polymerases"/>
    <property type="match status" value="2"/>
</dbReference>
<evidence type="ECO:0000256" key="2">
    <source>
        <dbReference type="ARBA" id="ARBA00022679"/>
    </source>
</evidence>
<dbReference type="PROSITE" id="PS50994">
    <property type="entry name" value="INTEGRASE"/>
    <property type="match status" value="2"/>
</dbReference>
<proteinExistence type="predicted"/>
<dbReference type="InterPro" id="IPR001995">
    <property type="entry name" value="Peptidase_A2_cat"/>
</dbReference>
<reference evidence="13 14" key="1">
    <citation type="submission" date="2022-01" db="EMBL/GenBank/DDBJ databases">
        <title>A chromosomal length assembly of Cordylochernes scorpioides.</title>
        <authorList>
            <person name="Zeh D."/>
            <person name="Zeh J."/>
        </authorList>
    </citation>
    <scope>NUCLEOTIDE SEQUENCE [LARGE SCALE GENOMIC DNA]</scope>
    <source>
        <strain evidence="13">IN4F17</strain>
        <tissue evidence="13">Whole Body</tissue>
    </source>
</reference>
<dbReference type="InterPro" id="IPR001969">
    <property type="entry name" value="Aspartic_peptidase_AS"/>
</dbReference>
<dbReference type="Pfam" id="PF00665">
    <property type="entry name" value="rve"/>
    <property type="match status" value="2"/>
</dbReference>
<dbReference type="PROSITE" id="PS50878">
    <property type="entry name" value="RT_POL"/>
    <property type="match status" value="1"/>
</dbReference>
<keyword evidence="5" id="KW-0255">Endonuclease</keyword>
<dbReference type="PROSITE" id="PS50175">
    <property type="entry name" value="ASP_PROT_RETROV"/>
    <property type="match status" value="1"/>
</dbReference>
<evidence type="ECO:0000259" key="12">
    <source>
        <dbReference type="PROSITE" id="PS50994"/>
    </source>
</evidence>
<dbReference type="Gene3D" id="2.40.70.10">
    <property type="entry name" value="Acid Proteases"/>
    <property type="match status" value="2"/>
</dbReference>
<dbReference type="PANTHER" id="PTHR37984:SF5">
    <property type="entry name" value="PROTEIN NYNRIN-LIKE"/>
    <property type="match status" value="1"/>
</dbReference>
<dbReference type="InterPro" id="IPR000477">
    <property type="entry name" value="RT_dom"/>
</dbReference>
<dbReference type="Pfam" id="PF22938">
    <property type="entry name" value="Integrase_p58_C"/>
    <property type="match status" value="2"/>
</dbReference>
<dbReference type="PROSITE" id="PS50158">
    <property type="entry name" value="ZF_CCHC"/>
    <property type="match status" value="1"/>
</dbReference>
<evidence type="ECO:0000256" key="1">
    <source>
        <dbReference type="ARBA" id="ARBA00012493"/>
    </source>
</evidence>
<dbReference type="InterPro" id="IPR018061">
    <property type="entry name" value="Retropepsins"/>
</dbReference>
<protein>
    <recommendedName>
        <fullName evidence="1">RNA-directed DNA polymerase</fullName>
        <ecNumber evidence="1">2.7.7.49</ecNumber>
    </recommendedName>
</protein>
<dbReference type="InterPro" id="IPR001878">
    <property type="entry name" value="Znf_CCHC"/>
</dbReference>
<dbReference type="InterPro" id="IPR041373">
    <property type="entry name" value="RT_RNaseH"/>
</dbReference>
<feature type="domain" description="Reverse transcriptase" evidence="11">
    <location>
        <begin position="1793"/>
        <end position="1972"/>
    </location>
</feature>
<dbReference type="Gene3D" id="1.10.340.70">
    <property type="match status" value="2"/>
</dbReference>
<dbReference type="Gene3D" id="3.30.70.270">
    <property type="match status" value="4"/>
</dbReference>
<dbReference type="InterPro" id="IPR021109">
    <property type="entry name" value="Peptidase_aspartic_dom_sf"/>
</dbReference>